<reference evidence="3" key="1">
    <citation type="submission" date="2025-08" db="UniProtKB">
        <authorList>
            <consortium name="RefSeq"/>
        </authorList>
    </citation>
    <scope>IDENTIFICATION</scope>
    <source>
        <tissue evidence="3">Gonads</tissue>
    </source>
</reference>
<organism evidence="2 3">
    <name type="scientific">Sitophilus oryzae</name>
    <name type="common">Rice weevil</name>
    <name type="synonym">Curculio oryzae</name>
    <dbReference type="NCBI Taxonomy" id="7048"/>
    <lineage>
        <taxon>Eukaryota</taxon>
        <taxon>Metazoa</taxon>
        <taxon>Ecdysozoa</taxon>
        <taxon>Arthropoda</taxon>
        <taxon>Hexapoda</taxon>
        <taxon>Insecta</taxon>
        <taxon>Pterygota</taxon>
        <taxon>Neoptera</taxon>
        <taxon>Endopterygota</taxon>
        <taxon>Coleoptera</taxon>
        <taxon>Polyphaga</taxon>
        <taxon>Cucujiformia</taxon>
        <taxon>Curculionidae</taxon>
        <taxon>Dryophthorinae</taxon>
        <taxon>Sitophilus</taxon>
    </lineage>
</organism>
<feature type="region of interest" description="Disordered" evidence="1">
    <location>
        <begin position="128"/>
        <end position="157"/>
    </location>
</feature>
<sequence length="521" mass="61091">MYRKNAHSQSSVLEDMVRVRKIRFKEDRKQPYIAKPSWDAIQRQKNFTEFKRVYCDVSGDSKSTEEVKLMPPNEYKYPSFRKNPKYIETITLELPYNYGAERAIVHFKTTIKPKKMMPKVSREVFTEISTSKSKTENAQTETLSKKSSTILKPPKAKKEKTPRFLARNYTSKPKKKQGKDKIMTTLAMLNDKLRKMQEKYLIGDRNNYKSVNDCFTQIGNVEILYENNLYPEIEEQKKGTREMYEDGLRKVSKYSSIELKVNEIMNEVDEPIPQFPKIEETLKEIETNLDEIANLNTNNNDNSKSKETSEHVEEDVCYEGQFKYLLESIDKRNSDKDDEKNLNNKELWQNIEQSKSLKFRSLRRQIEAVENVCGKLSEIVHEKGDKNIKANYEEEEEDNKSTASEREEREIYLKKSMESTQRVKSNPLPQHAIIPTYMEGPNLQLGVKKSSFLSKELDKLAGKPMVKVFSDHQRRLILLDKQRSMAMKEKKEFTPQESITKLIDSLKQTFDNSFYEPVCNQ</sequence>
<feature type="compositionally biased region" description="Polar residues" evidence="1">
    <location>
        <begin position="128"/>
        <end position="150"/>
    </location>
</feature>
<gene>
    <name evidence="3" type="primary">LOC115881965</name>
</gene>
<dbReference type="Proteomes" id="UP000504635">
    <property type="component" value="Unplaced"/>
</dbReference>
<evidence type="ECO:0000313" key="3">
    <source>
        <dbReference type="RefSeq" id="XP_030755582.1"/>
    </source>
</evidence>
<name>A0A6J2XVM3_SITOR</name>
<dbReference type="OrthoDB" id="6718962at2759"/>
<feature type="compositionally biased region" description="Low complexity" evidence="1">
    <location>
        <begin position="293"/>
        <end position="302"/>
    </location>
</feature>
<feature type="region of interest" description="Disordered" evidence="1">
    <location>
        <begin position="293"/>
        <end position="313"/>
    </location>
</feature>
<keyword evidence="2" id="KW-1185">Reference proteome</keyword>
<dbReference type="KEGG" id="soy:115881965"/>
<evidence type="ECO:0000256" key="1">
    <source>
        <dbReference type="SAM" id="MobiDB-lite"/>
    </source>
</evidence>
<dbReference type="AlphaFoldDB" id="A0A6J2XVM3"/>
<evidence type="ECO:0000313" key="2">
    <source>
        <dbReference type="Proteomes" id="UP000504635"/>
    </source>
</evidence>
<proteinExistence type="predicted"/>
<accession>A0A6J2XVM3</accession>
<dbReference type="GeneID" id="115881965"/>
<dbReference type="InParanoid" id="A0A6J2XVM3"/>
<protein>
    <submittedName>
        <fullName evidence="3">Uncharacterized protein LOC115881965</fullName>
    </submittedName>
</protein>
<dbReference type="RefSeq" id="XP_030755582.1">
    <property type="nucleotide sequence ID" value="XM_030899722.1"/>
</dbReference>